<protein>
    <submittedName>
        <fullName evidence="2">Uncharacterized protein</fullName>
    </submittedName>
</protein>
<gene>
    <name evidence="2" type="ORF">FVF58_01125</name>
</gene>
<reference evidence="2 3" key="1">
    <citation type="submission" date="2019-08" db="EMBL/GenBank/DDBJ databases">
        <title>Paraburkholderia sp. DCY113.</title>
        <authorList>
            <person name="Kang J."/>
        </authorList>
    </citation>
    <scope>NUCLEOTIDE SEQUENCE [LARGE SCALE GENOMIC DNA]</scope>
    <source>
        <strain evidence="2 3">DCY113</strain>
    </source>
</reference>
<evidence type="ECO:0000256" key="1">
    <source>
        <dbReference type="SAM" id="Phobius"/>
    </source>
</evidence>
<accession>A0A5B0HMH2</accession>
<dbReference type="RefSeq" id="WP_149668110.1">
    <property type="nucleotide sequence ID" value="NZ_VTUZ01000001.1"/>
</dbReference>
<dbReference type="EMBL" id="VTUZ01000001">
    <property type="protein sequence ID" value="KAA1015983.1"/>
    <property type="molecule type" value="Genomic_DNA"/>
</dbReference>
<organism evidence="2 3">
    <name type="scientific">Paraburkholderia panacisoli</name>
    <dbReference type="NCBI Taxonomy" id="2603818"/>
    <lineage>
        <taxon>Bacteria</taxon>
        <taxon>Pseudomonadati</taxon>
        <taxon>Pseudomonadota</taxon>
        <taxon>Betaproteobacteria</taxon>
        <taxon>Burkholderiales</taxon>
        <taxon>Burkholderiaceae</taxon>
        <taxon>Paraburkholderia</taxon>
    </lineage>
</organism>
<proteinExistence type="predicted"/>
<keyword evidence="1" id="KW-1133">Transmembrane helix</keyword>
<keyword evidence="1" id="KW-0472">Membrane</keyword>
<keyword evidence="3" id="KW-1185">Reference proteome</keyword>
<keyword evidence="1" id="KW-0812">Transmembrane</keyword>
<evidence type="ECO:0000313" key="2">
    <source>
        <dbReference type="EMBL" id="KAA1015983.1"/>
    </source>
</evidence>
<name>A0A5B0HMH2_9BURK</name>
<comment type="caution">
    <text evidence="2">The sequence shown here is derived from an EMBL/GenBank/DDBJ whole genome shotgun (WGS) entry which is preliminary data.</text>
</comment>
<sequence length="219" mass="22511">MAWADILPVLERVAPTIATVAGTPLLGGAVAALEVAFGLTPKPDTSLDARQDAVAHAVSGSTPEQLAAIRKADQDYATRMAEAGFKDKETIAQLALAETQTYVSDTQDARRANAANVRVFWLGIVVLCTFATMSVGSLYGAYALLTGAMPLKDAALVGMVAGFVGTIIGYVAANATQVISFYFGSSKGSEQKSEAMATAFTQAFGGNPAPVTAKVATAG</sequence>
<dbReference type="Proteomes" id="UP000325273">
    <property type="component" value="Unassembled WGS sequence"/>
</dbReference>
<feature type="transmembrane region" description="Helical" evidence="1">
    <location>
        <begin position="119"/>
        <end position="142"/>
    </location>
</feature>
<dbReference type="AlphaFoldDB" id="A0A5B0HMH2"/>
<feature type="transmembrane region" description="Helical" evidence="1">
    <location>
        <begin position="154"/>
        <end position="173"/>
    </location>
</feature>
<evidence type="ECO:0000313" key="3">
    <source>
        <dbReference type="Proteomes" id="UP000325273"/>
    </source>
</evidence>